<dbReference type="Gene3D" id="3.30.300.30">
    <property type="match status" value="1"/>
</dbReference>
<reference evidence="2" key="1">
    <citation type="submission" date="2021-07" db="EMBL/GenBank/DDBJ databases">
        <title>Shewanella sp. YLB-07 whole genome sequence.</title>
        <authorList>
            <person name="Yu L."/>
        </authorList>
    </citation>
    <scope>NUCLEOTIDE SEQUENCE</scope>
    <source>
        <strain evidence="2">YLB-08</strain>
    </source>
</reference>
<evidence type="ECO:0000313" key="2">
    <source>
        <dbReference type="EMBL" id="QPG58759.1"/>
    </source>
</evidence>
<gene>
    <name evidence="2" type="ORF">FM038_016040</name>
</gene>
<dbReference type="PANTHER" id="PTHR43845:SF1">
    <property type="entry name" value="BLR5969 PROTEIN"/>
    <property type="match status" value="1"/>
</dbReference>
<evidence type="ECO:0000313" key="3">
    <source>
        <dbReference type="Proteomes" id="UP000316416"/>
    </source>
</evidence>
<dbReference type="SUPFAM" id="SSF56801">
    <property type="entry name" value="Acetyl-CoA synthetase-like"/>
    <property type="match status" value="1"/>
</dbReference>
<dbReference type="Gene3D" id="3.40.50.12780">
    <property type="entry name" value="N-terminal domain of ligase-like"/>
    <property type="match status" value="1"/>
</dbReference>
<dbReference type="Proteomes" id="UP000316416">
    <property type="component" value="Chromosome"/>
</dbReference>
<feature type="domain" description="AMP-dependent ligase C-terminal" evidence="1">
    <location>
        <begin position="322"/>
        <end position="396"/>
    </location>
</feature>
<evidence type="ECO:0000259" key="1">
    <source>
        <dbReference type="Pfam" id="PF14535"/>
    </source>
</evidence>
<dbReference type="Pfam" id="PF14535">
    <property type="entry name" value="AMP-binding_C_2"/>
    <property type="match status" value="1"/>
</dbReference>
<dbReference type="InterPro" id="IPR045851">
    <property type="entry name" value="AMP-bd_C_sf"/>
</dbReference>
<dbReference type="InterPro" id="IPR042099">
    <property type="entry name" value="ANL_N_sf"/>
</dbReference>
<accession>A0ABX6V8S1</accession>
<proteinExistence type="predicted"/>
<dbReference type="InterPro" id="IPR028154">
    <property type="entry name" value="AMP-dep_Lig_C"/>
</dbReference>
<name>A0ABX6V8S1_9GAMM</name>
<organism evidence="2 3">
    <name type="scientific">Shewanella eurypsychrophilus</name>
    <dbReference type="NCBI Taxonomy" id="2593656"/>
    <lineage>
        <taxon>Bacteria</taxon>
        <taxon>Pseudomonadati</taxon>
        <taxon>Pseudomonadota</taxon>
        <taxon>Gammaproteobacteria</taxon>
        <taxon>Alteromonadales</taxon>
        <taxon>Shewanellaceae</taxon>
        <taxon>Shewanella</taxon>
    </lineage>
</organism>
<dbReference type="PANTHER" id="PTHR43845">
    <property type="entry name" value="BLR5969 PROTEIN"/>
    <property type="match status" value="1"/>
</dbReference>
<keyword evidence="3" id="KW-1185">Reference proteome</keyword>
<sequence length="410" mass="45853">MLKQIGRMELTAVVNAYISMSPFYQDKYGLVENDDFEALPFLSKHELLEDQKKYPPFGTNLACSQEDIIRIHRTSGTTNSPLLIAMTETDLQQVTNIGTTLFKLVGMCTQDTVFNCLNYNMWMGGYTDHQSMEGTGAAIVPYGTGYTDSLIELICKMPDSSIHCTPSYLSVIKDKLVKRGLKPRDLKLRNGFFGAEAGLGNPEFRKKIENEWGIEAFNANYGISEVISILGAECSEKDGLHFGASEALYLELLNSDMELIPITSGAKGELVVTHLKKQAQPLIRYRTGDIFEIISLDSCACQFKGFKFSISGRVDQMLNIKGVNFYPESLRSIVSSYSELTGNYKVIVSKEEPINSISALIEVKQKSSIHEELLTRLIKEIKVSHNVSFEIILTEKIDFVGNKSKLLERV</sequence>
<protein>
    <recommendedName>
        <fullName evidence="1">AMP-dependent ligase C-terminal domain-containing protein</fullName>
    </recommendedName>
</protein>
<dbReference type="RefSeq" id="WP_142874379.1">
    <property type="nucleotide sequence ID" value="NZ_CP045503.2"/>
</dbReference>
<dbReference type="EMBL" id="CP045503">
    <property type="protein sequence ID" value="QPG58759.1"/>
    <property type="molecule type" value="Genomic_DNA"/>
</dbReference>